<comment type="caution">
    <text evidence="17">The sequence shown here is derived from an EMBL/GenBank/DDBJ whole genome shotgun (WGS) entry which is preliminary data.</text>
</comment>
<evidence type="ECO:0000256" key="6">
    <source>
        <dbReference type="ARBA" id="ARBA00022679"/>
    </source>
</evidence>
<evidence type="ECO:0000256" key="3">
    <source>
        <dbReference type="ARBA" id="ARBA00008246"/>
    </source>
</evidence>
<dbReference type="OrthoDB" id="431817at2759"/>
<dbReference type="GO" id="GO:0003676">
    <property type="term" value="F:nucleic acid binding"/>
    <property type="evidence" value="ECO:0007669"/>
    <property type="project" value="InterPro"/>
</dbReference>
<evidence type="ECO:0000256" key="9">
    <source>
        <dbReference type="ARBA" id="ARBA00022771"/>
    </source>
</evidence>
<dbReference type="InterPro" id="IPR010666">
    <property type="entry name" value="Znf_GRF"/>
</dbReference>
<organism evidence="17 18">
    <name type="scientific">Perkinsus chesapeaki</name>
    <name type="common">Clam parasite</name>
    <name type="synonym">Perkinsus andrewsi</name>
    <dbReference type="NCBI Taxonomy" id="330153"/>
    <lineage>
        <taxon>Eukaryota</taxon>
        <taxon>Sar</taxon>
        <taxon>Alveolata</taxon>
        <taxon>Perkinsozoa</taxon>
        <taxon>Perkinsea</taxon>
        <taxon>Perkinsida</taxon>
        <taxon>Perkinsidae</taxon>
        <taxon>Perkinsus</taxon>
    </lineage>
</organism>
<keyword evidence="11" id="KW-0539">Nucleus</keyword>
<keyword evidence="10" id="KW-0862">Zinc</keyword>
<keyword evidence="9 15" id="KW-0863">Zinc-finger</keyword>
<dbReference type="EMBL" id="JAAPAO010000003">
    <property type="protein sequence ID" value="KAF4678088.1"/>
    <property type="molecule type" value="Genomic_DNA"/>
</dbReference>
<comment type="function">
    <text evidence="13">rRNA N6-methyltransferase that specifically methylates the adenine in position 4220 of 28S rRNA. N6-methylation of adenine(4220) in 28S rRNA is required for translation.</text>
</comment>
<dbReference type="PROSITE" id="PS00092">
    <property type="entry name" value="N6_MTASE"/>
    <property type="match status" value="1"/>
</dbReference>
<name>A0A7J6N2F3_PERCH</name>
<evidence type="ECO:0000256" key="15">
    <source>
        <dbReference type="PROSITE-ProRule" id="PRU01343"/>
    </source>
</evidence>
<dbReference type="PROSITE" id="PS51999">
    <property type="entry name" value="ZF_GRF"/>
    <property type="match status" value="1"/>
</dbReference>
<evidence type="ECO:0000256" key="12">
    <source>
        <dbReference type="ARBA" id="ARBA00032078"/>
    </source>
</evidence>
<keyword evidence="4" id="KW-0963">Cytoplasm</keyword>
<dbReference type="GO" id="GO:0005737">
    <property type="term" value="C:cytoplasm"/>
    <property type="evidence" value="ECO:0007669"/>
    <property type="project" value="UniProtKB-SubCell"/>
</dbReference>
<proteinExistence type="inferred from homology"/>
<dbReference type="InterPro" id="IPR041370">
    <property type="entry name" value="Mlase_EEF1AKMT1/ZCCHC4"/>
</dbReference>
<keyword evidence="18" id="KW-1185">Reference proteome</keyword>
<evidence type="ECO:0000256" key="5">
    <source>
        <dbReference type="ARBA" id="ARBA00022603"/>
    </source>
</evidence>
<dbReference type="GO" id="GO:0008270">
    <property type="term" value="F:zinc ion binding"/>
    <property type="evidence" value="ECO:0007669"/>
    <property type="project" value="UniProtKB-KW"/>
</dbReference>
<evidence type="ECO:0000259" key="16">
    <source>
        <dbReference type="PROSITE" id="PS51999"/>
    </source>
</evidence>
<evidence type="ECO:0000256" key="11">
    <source>
        <dbReference type="ARBA" id="ARBA00023242"/>
    </source>
</evidence>
<dbReference type="AlphaFoldDB" id="A0A7J6N2F3"/>
<dbReference type="Pfam" id="PF10237">
    <property type="entry name" value="N6-adenineMlase"/>
    <property type="match status" value="1"/>
</dbReference>
<dbReference type="PANTHER" id="PTHR13493">
    <property type="entry name" value="ZINC FINGER CCHC DOMAIN-CONTAINING"/>
    <property type="match status" value="1"/>
</dbReference>
<comment type="subcellular location">
    <subcellularLocation>
        <location evidence="1">Cytoplasm</location>
    </subcellularLocation>
    <subcellularLocation>
        <location evidence="2">Nucleus</location>
        <location evidence="2">Nucleolus</location>
    </subcellularLocation>
</comment>
<dbReference type="Proteomes" id="UP000591131">
    <property type="component" value="Unassembled WGS sequence"/>
</dbReference>
<evidence type="ECO:0000256" key="14">
    <source>
        <dbReference type="ARBA" id="ARBA00049767"/>
    </source>
</evidence>
<evidence type="ECO:0000256" key="13">
    <source>
        <dbReference type="ARBA" id="ARBA00046086"/>
    </source>
</evidence>
<feature type="domain" description="GRF-type" evidence="16">
    <location>
        <begin position="31"/>
        <end position="77"/>
    </location>
</feature>
<dbReference type="InterPro" id="IPR002052">
    <property type="entry name" value="DNA_methylase_N6_adenine_CS"/>
</dbReference>
<evidence type="ECO:0000313" key="18">
    <source>
        <dbReference type="Proteomes" id="UP000591131"/>
    </source>
</evidence>
<evidence type="ECO:0000313" key="17">
    <source>
        <dbReference type="EMBL" id="KAF4678088.1"/>
    </source>
</evidence>
<protein>
    <recommendedName>
        <fullName evidence="14">rRNA N(6)-adenosine-methyltransferase ZCCHC4</fullName>
    </recommendedName>
    <alternativeName>
        <fullName evidence="12">Zinc finger CCHC domain-containing protein 4</fullName>
    </alternativeName>
</protein>
<evidence type="ECO:0000256" key="4">
    <source>
        <dbReference type="ARBA" id="ARBA00022490"/>
    </source>
</evidence>
<comment type="similarity">
    <text evidence="3">Belongs to the ZCCHC4 family.</text>
</comment>
<reference evidence="17 18" key="1">
    <citation type="submission" date="2020-04" db="EMBL/GenBank/DDBJ databases">
        <title>Perkinsus chesapeaki whole genome sequence.</title>
        <authorList>
            <person name="Bogema D.R."/>
        </authorList>
    </citation>
    <scope>NUCLEOTIDE SEQUENCE [LARGE SCALE GENOMIC DNA]</scope>
    <source>
        <strain evidence="17">ATCC PRA-425</strain>
    </source>
</reference>
<evidence type="ECO:0000256" key="8">
    <source>
        <dbReference type="ARBA" id="ARBA00022723"/>
    </source>
</evidence>
<sequence length="357" mass="40266">MAAHGFSHTEKRTINKLVLDNDDAKVPPPQCEHGPAVRFRRITKAADGSVQDSRDFYACSAIRDRKICPLFCWVDEYERHAENSAKRLRTSGPEREYDKTNNKANAQYFFSGEAVGVIKRYVAKHGYHRVLCLGTPVVYRTLSDSKDNVDTFLLDMDPVVVQKAESSGARFNMVNGYFFDDAGKDRNEGWLRSGGVDIVVVDPPFQPELVPAIWRSLRSLLGSDAFSKVDVLFAFPYFSRDALQESPCAPKLFMNEYRVDYANHKTYKADRSPVRFFTRLHELTNLPSSSYKVCKKCGGKWVHNSNVHCDLCGGCMTIHGAKAWEHCSRCGKCTKPGLKHCDNCTICLPVGHQCRSC</sequence>
<keyword evidence="6 17" id="KW-0808">Transferase</keyword>
<gene>
    <name evidence="17" type="primary">ZCCHC4</name>
    <name evidence="17" type="ORF">FOL47_005367</name>
</gene>
<dbReference type="GO" id="GO:0005730">
    <property type="term" value="C:nucleolus"/>
    <property type="evidence" value="ECO:0007669"/>
    <property type="project" value="UniProtKB-SubCell"/>
</dbReference>
<evidence type="ECO:0000256" key="7">
    <source>
        <dbReference type="ARBA" id="ARBA00022691"/>
    </source>
</evidence>
<dbReference type="PANTHER" id="PTHR13493:SF3">
    <property type="entry name" value="RRNA N6-ADENOSINE-METHYLTRANSFERASE ZCCHC4"/>
    <property type="match status" value="1"/>
</dbReference>
<dbReference type="GO" id="GO:0008988">
    <property type="term" value="F:rRNA (adenine-N6-)-methyltransferase activity"/>
    <property type="evidence" value="ECO:0007669"/>
    <property type="project" value="InterPro"/>
</dbReference>
<keyword evidence="7" id="KW-0949">S-adenosyl-L-methionine</keyword>
<dbReference type="InterPro" id="IPR039846">
    <property type="entry name" value="ZCCHC4"/>
</dbReference>
<keyword evidence="8" id="KW-0479">Metal-binding</keyword>
<keyword evidence="5 17" id="KW-0489">Methyltransferase</keyword>
<evidence type="ECO:0000256" key="10">
    <source>
        <dbReference type="ARBA" id="ARBA00022833"/>
    </source>
</evidence>
<accession>A0A7J6N2F3</accession>
<evidence type="ECO:0000256" key="1">
    <source>
        <dbReference type="ARBA" id="ARBA00004496"/>
    </source>
</evidence>
<evidence type="ECO:0000256" key="2">
    <source>
        <dbReference type="ARBA" id="ARBA00004604"/>
    </source>
</evidence>